<keyword evidence="1" id="KW-0175">Coiled coil</keyword>
<accession>A0A1I9G5H8</accession>
<reference evidence="3" key="1">
    <citation type="journal article" date="2007" name="Science">
        <title>Draft genome of the filarial nematode parasite Brugia malayi.</title>
        <authorList>
            <person name="Ghedin E."/>
            <person name="Wang S."/>
            <person name="Spiro D."/>
            <person name="Caler E."/>
            <person name="Zhao Q."/>
            <person name="Crabtree J."/>
            <person name="Allen J.E."/>
            <person name="Delcher A.L."/>
            <person name="Guiliano D.B."/>
            <person name="Miranda-Saavedra D."/>
            <person name="Angiuoli S.V."/>
            <person name="Creasy T."/>
            <person name="Amedeo P."/>
            <person name="Haas B."/>
            <person name="El-Sayed N.M."/>
            <person name="Wortman J.R."/>
            <person name="Feldblyum T."/>
            <person name="Tallon L."/>
            <person name="Schatz M."/>
            <person name="Shumway M."/>
            <person name="Koo H."/>
            <person name="Salzberg S.L."/>
            <person name="Schobel S."/>
            <person name="Pertea M."/>
            <person name="Pop M."/>
            <person name="White O."/>
            <person name="Barton G.J."/>
            <person name="Carlow C.K."/>
            <person name="Crawford M.J."/>
            <person name="Daub J."/>
            <person name="Dimmic M.W."/>
            <person name="Estes C.F."/>
            <person name="Foster J.M."/>
            <person name="Ganatra M."/>
            <person name="Gregory W.F."/>
            <person name="Johnson N.M."/>
            <person name="Jin J."/>
            <person name="Komuniecki R."/>
            <person name="Korf I."/>
            <person name="Kumar S."/>
            <person name="Laney S."/>
            <person name="Li B.W."/>
            <person name="Li W."/>
            <person name="Lindblom T.H."/>
            <person name="Lustigman S."/>
            <person name="Ma D."/>
            <person name="Maina C.V."/>
            <person name="Martin D.M."/>
            <person name="McCarter J.P."/>
            <person name="McReynolds L."/>
            <person name="Mitreva M."/>
            <person name="Nutman T.B."/>
            <person name="Parkinson J."/>
            <person name="Peregrin-Alvarez J.M."/>
            <person name="Poole C."/>
            <person name="Ren Q."/>
            <person name="Saunders L."/>
            <person name="Sluder A.E."/>
            <person name="Smith K."/>
            <person name="Stanke M."/>
            <person name="Unnasch T.R."/>
            <person name="Ware J."/>
            <person name="Wei A.D."/>
            <person name="Weil G."/>
            <person name="Williams D.J."/>
            <person name="Zhang Y."/>
            <person name="Williams S.A."/>
            <person name="Fraser-Liggett C."/>
            <person name="Slatko B."/>
            <person name="Blaxter M.L."/>
            <person name="Scott A.L."/>
        </authorList>
    </citation>
    <scope>NUCLEOTIDE SEQUENCE</scope>
    <source>
        <strain evidence="3">FR3</strain>
    </source>
</reference>
<evidence type="ECO:0000313" key="3">
    <source>
        <dbReference type="EMBL" id="CDQ05521.1"/>
    </source>
</evidence>
<evidence type="ECO:0000256" key="1">
    <source>
        <dbReference type="SAM" id="Coils"/>
    </source>
</evidence>
<feature type="compositionally biased region" description="Polar residues" evidence="2">
    <location>
        <begin position="609"/>
        <end position="623"/>
    </location>
</feature>
<feature type="region of interest" description="Disordered" evidence="2">
    <location>
        <begin position="609"/>
        <end position="751"/>
    </location>
</feature>
<reference evidence="3" key="2">
    <citation type="submission" date="2012-12" db="EMBL/GenBank/DDBJ databases">
        <authorList>
            <consortium name="WormBase Consortium"/>
            <person name="Ghedin E."/>
            <person name="Paulini M."/>
        </authorList>
    </citation>
    <scope>NUCLEOTIDE SEQUENCE</scope>
    <source>
        <strain evidence="3">FR3</strain>
    </source>
</reference>
<proteinExistence type="predicted"/>
<sequence>MINGKPNVKVLRRWGRREIACVKMETTSTSGSNLLKNLCEQYDQELASTEVDLDVHEKLIKLMRDNSTINKEQLLSAQKNAKETEKELQLLDDMTNELVQSTSLQGEKIEELKHVQQENMNDITNAQQCLRAAQNTAREDLEKLHSTERDAQKFLESNFVSPNFSSVALKLQNLQETFTSKIQESIDHLASVISIADEAGRLENLEEVVKEMRMDVVNVEGQISEADSQYSVCHEKIGKLNAMQEEEKQRRNAISEKYRQRKRRVAELTRSLNGRKNEKKVLSESINSKQQELDKNKERFDKKSADAAAIRQEVDIIKDKLAKLEDIVKLEQTKHEQEVLEIKERGEAEICAAKSVLMTLREKKSAMLMQVQQARDDLNKKSELEAHKKINEQMELNLKQLNQEKAELQLALDENENRLNEQLSAMKAMKITFQDNKLDASKKREILMAEVKRMSEEIQGLKQKIAEEEQRLKAKKKTVDRQLKIVTVGKNISTLLRSAVENDGKSRQDCAKATQGSIMVDQEGTIQKSQGAEFDMVKKNEESVKDIKTENSNNKEIVIRETDSREMMPEKKPGNNEEMAPNFDVSETKKLFLTTKKDEGREMIHAPSIEQQGLELSQPTTKYKVSRRHRAKQNLSISDAVATAPGPSKRGRQARKKSEPGKRKTDHDLALTLFDSDMSMSTIKPIHASTPLLQRKDDSSIYNDAIKNTQKTQKSRGKPRGKKAATGILAGNGSSKVPKKKDAYDLDSDFE</sequence>
<dbReference type="EMBL" id="LN856970">
    <property type="protein sequence ID" value="CDQ05521.1"/>
    <property type="molecule type" value="Genomic_DNA"/>
</dbReference>
<dbReference type="OMA" id="CEQYDQE"/>
<feature type="coiled-coil region" evidence="1">
    <location>
        <begin position="361"/>
        <end position="482"/>
    </location>
</feature>
<feature type="coiled-coil region" evidence="1">
    <location>
        <begin position="39"/>
        <end position="94"/>
    </location>
</feature>
<feature type="coiled-coil region" evidence="1">
    <location>
        <begin position="195"/>
        <end position="222"/>
    </location>
</feature>
<protein>
    <submittedName>
        <fullName evidence="3">Bm10165, isoform c</fullName>
    </submittedName>
</protein>
<feature type="compositionally biased region" description="Basic and acidic residues" evidence="2">
    <location>
        <begin position="656"/>
        <end position="669"/>
    </location>
</feature>
<organism evidence="3">
    <name type="scientific">Brugia malayi</name>
    <name type="common">Filarial nematode worm</name>
    <dbReference type="NCBI Taxonomy" id="6279"/>
    <lineage>
        <taxon>Eukaryota</taxon>
        <taxon>Metazoa</taxon>
        <taxon>Ecdysozoa</taxon>
        <taxon>Nematoda</taxon>
        <taxon>Chromadorea</taxon>
        <taxon>Rhabditida</taxon>
        <taxon>Spirurina</taxon>
        <taxon>Spiruromorpha</taxon>
        <taxon>Filarioidea</taxon>
        <taxon>Onchocercidae</taxon>
        <taxon>Brugia</taxon>
    </lineage>
</organism>
<feature type="compositionally biased region" description="Polar residues" evidence="2">
    <location>
        <begin position="700"/>
        <end position="712"/>
    </location>
</feature>
<feature type="compositionally biased region" description="Basic residues" evidence="2">
    <location>
        <begin position="713"/>
        <end position="723"/>
    </location>
</feature>
<dbReference type="AlphaFoldDB" id="A0A1I9G5H8"/>
<evidence type="ECO:0000256" key="2">
    <source>
        <dbReference type="SAM" id="MobiDB-lite"/>
    </source>
</evidence>
<feature type="region of interest" description="Disordered" evidence="2">
    <location>
        <begin position="276"/>
        <end position="297"/>
    </location>
</feature>
<gene>
    <name evidence="3" type="primary">Bm10165</name>
    <name evidence="3" type="ORF">BM_Bm10165</name>
</gene>
<name>A0A1I9G5H8_BRUMA</name>